<comment type="caution">
    <text evidence="8">The sequence shown here is derived from an EMBL/GenBank/DDBJ whole genome shotgun (WGS) entry which is preliminary data.</text>
</comment>
<evidence type="ECO:0000259" key="6">
    <source>
        <dbReference type="Pfam" id="PF00263"/>
    </source>
</evidence>
<dbReference type="Pfam" id="PF07655">
    <property type="entry name" value="Secretin_N_2"/>
    <property type="match status" value="1"/>
</dbReference>
<evidence type="ECO:0000313" key="8">
    <source>
        <dbReference type="EMBL" id="KAB8065240.1"/>
    </source>
</evidence>
<dbReference type="Pfam" id="PF00263">
    <property type="entry name" value="Secretin"/>
    <property type="match status" value="1"/>
</dbReference>
<feature type="chain" id="PRO_5026350530" evidence="5">
    <location>
        <begin position="24"/>
        <end position="557"/>
    </location>
</feature>
<dbReference type="EMBL" id="WFLI01000008">
    <property type="protein sequence ID" value="KAB8065240.1"/>
    <property type="molecule type" value="Genomic_DNA"/>
</dbReference>
<dbReference type="InterPro" id="IPR050810">
    <property type="entry name" value="Bact_Secretion_Sys_Channel"/>
</dbReference>
<dbReference type="NCBIfam" id="TIGR02520">
    <property type="entry name" value="pilus_B_mal_scr"/>
    <property type="match status" value="1"/>
</dbReference>
<evidence type="ECO:0000256" key="5">
    <source>
        <dbReference type="SAM" id="SignalP"/>
    </source>
</evidence>
<evidence type="ECO:0000256" key="3">
    <source>
        <dbReference type="ARBA" id="ARBA00023136"/>
    </source>
</evidence>
<dbReference type="GO" id="GO:0009297">
    <property type="term" value="P:pilus assembly"/>
    <property type="evidence" value="ECO:0007669"/>
    <property type="project" value="InterPro"/>
</dbReference>
<organism evidence="8 9">
    <name type="scientific">Janthinobacterium violaceinigrum</name>
    <dbReference type="NCBI Taxonomy" id="2654252"/>
    <lineage>
        <taxon>Bacteria</taxon>
        <taxon>Pseudomonadati</taxon>
        <taxon>Pseudomonadota</taxon>
        <taxon>Betaproteobacteria</taxon>
        <taxon>Burkholderiales</taxon>
        <taxon>Oxalobacteraceae</taxon>
        <taxon>Janthinobacterium</taxon>
    </lineage>
</organism>
<keyword evidence="9" id="KW-1185">Reference proteome</keyword>
<dbReference type="RefSeq" id="WP_152282314.1">
    <property type="nucleotide sequence ID" value="NZ_WFLI01000008.1"/>
</dbReference>
<dbReference type="InterPro" id="IPR011514">
    <property type="entry name" value="Secretin_N_2"/>
</dbReference>
<dbReference type="GO" id="GO:0009306">
    <property type="term" value="P:protein secretion"/>
    <property type="evidence" value="ECO:0007669"/>
    <property type="project" value="InterPro"/>
</dbReference>
<dbReference type="Proteomes" id="UP000468717">
    <property type="component" value="Unassembled WGS sequence"/>
</dbReference>
<dbReference type="PROSITE" id="PS51257">
    <property type="entry name" value="PROKAR_LIPOPROTEIN"/>
    <property type="match status" value="1"/>
</dbReference>
<dbReference type="InterPro" id="IPR013359">
    <property type="entry name" value="Pilus_4B_PilN"/>
</dbReference>
<comment type="subcellular location">
    <subcellularLocation>
        <location evidence="1">Membrane</location>
    </subcellularLocation>
</comment>
<evidence type="ECO:0000256" key="1">
    <source>
        <dbReference type="ARBA" id="ARBA00004370"/>
    </source>
</evidence>
<evidence type="ECO:0000259" key="7">
    <source>
        <dbReference type="Pfam" id="PF07655"/>
    </source>
</evidence>
<keyword evidence="2 5" id="KW-0732">Signal</keyword>
<feature type="domain" description="Type II/III secretion system secretin-like" evidence="6">
    <location>
        <begin position="387"/>
        <end position="518"/>
    </location>
</feature>
<sequence length="557" mass="57228">MRIATYALLAAGLLLAGCAGLQAKIAGASAQTDERVTRLLKTVGQAEPAAKAAPVVSYENGLWLATTPVKLTRLPPVFQASATFDRTVDSLAEFAERIGMRSGMPARVTPQAAAIAAARAADVPPTATAPATGAASANGGAVPALGLPPLPASPASASAARGTPLRITYAHGTLQDLLDTVAARFGVFWKYADGGIQFYYTDSQTFQISAIPGESALSANVASNSTAGDSEQGGNASGAGADAGSGSSSSARNSQNTGVKSQLSVFASIEKTVGLMLSPHGRVVGSPATGGMTVVDTPDVLARVAQFIDGENKVLARQVMINVTVLAVTLSEGENYGIDWNLVYGNLSGRYGIKNTFAGTPGSTAFSAAILGTSNSNFAGSSMMIEALSKQGKVRRETSASVVTLNNQPVPVQVAKQTSYLKSSQTVLSANVGSSTTLIPGVVTSGFNMTLLPHLLHNGTVMLQFSTDISNLRRIDEVRSQNGMIQTPELDTRNFLQRVAMRSGETLVVSGFEQVADDLDQQGPGKPGNTLLGGGLKASSAKEIIVILITPIAMAGA</sequence>
<gene>
    <name evidence="8" type="ORF">GCN75_09570</name>
</gene>
<evidence type="ECO:0000256" key="4">
    <source>
        <dbReference type="SAM" id="MobiDB-lite"/>
    </source>
</evidence>
<feature type="region of interest" description="Disordered" evidence="4">
    <location>
        <begin position="222"/>
        <end position="256"/>
    </location>
</feature>
<dbReference type="InterPro" id="IPR004846">
    <property type="entry name" value="T2SS/T3SS_dom"/>
</dbReference>
<protein>
    <submittedName>
        <fullName evidence="8">PilN family type IVB pilus formation outer membrane protein</fullName>
    </submittedName>
</protein>
<name>A0A6I1I5H9_9BURK</name>
<evidence type="ECO:0000256" key="2">
    <source>
        <dbReference type="ARBA" id="ARBA00022729"/>
    </source>
</evidence>
<dbReference type="PANTHER" id="PTHR30332">
    <property type="entry name" value="PROBABLE GENERAL SECRETION PATHWAY PROTEIN D"/>
    <property type="match status" value="1"/>
</dbReference>
<dbReference type="PANTHER" id="PTHR30332:SF24">
    <property type="entry name" value="SECRETIN GSPD-RELATED"/>
    <property type="match status" value="1"/>
</dbReference>
<evidence type="ECO:0000313" key="9">
    <source>
        <dbReference type="Proteomes" id="UP000468717"/>
    </source>
</evidence>
<feature type="signal peptide" evidence="5">
    <location>
        <begin position="1"/>
        <end position="23"/>
    </location>
</feature>
<reference evidence="8 9" key="1">
    <citation type="submission" date="2019-10" db="EMBL/GenBank/DDBJ databases">
        <title>Three novel species isolated from a subtropical stream in China.</title>
        <authorList>
            <person name="Lu H."/>
        </authorList>
    </citation>
    <scope>NUCLEOTIDE SEQUENCE [LARGE SCALE GENOMIC DNA]</scope>
    <source>
        <strain evidence="8 9">FT13W</strain>
    </source>
</reference>
<proteinExistence type="predicted"/>
<keyword evidence="3" id="KW-0472">Membrane</keyword>
<dbReference type="GO" id="GO:0019867">
    <property type="term" value="C:outer membrane"/>
    <property type="evidence" value="ECO:0007669"/>
    <property type="project" value="InterPro"/>
</dbReference>
<feature type="domain" description="Secretin N-terminal" evidence="7">
    <location>
        <begin position="204"/>
        <end position="289"/>
    </location>
</feature>
<dbReference type="AlphaFoldDB" id="A0A6I1I5H9"/>
<accession>A0A6I1I5H9</accession>